<organism evidence="1">
    <name type="scientific">marine sediment metagenome</name>
    <dbReference type="NCBI Taxonomy" id="412755"/>
    <lineage>
        <taxon>unclassified sequences</taxon>
        <taxon>metagenomes</taxon>
        <taxon>ecological metagenomes</taxon>
    </lineage>
</organism>
<evidence type="ECO:0000313" key="1">
    <source>
        <dbReference type="EMBL" id="KKK91414.1"/>
    </source>
</evidence>
<gene>
    <name evidence="1" type="ORF">LCGC14_2713220</name>
</gene>
<accession>A0A0F9BLF1</accession>
<dbReference type="AlphaFoldDB" id="A0A0F9BLF1"/>
<sequence length="128" mass="14479">GKPTDFELVMSRYVQDKMFYFPITESFTACLERAMIILANELDKRTDIELNGTKITFKTSAMIGDTKDIFVLRKAKLKGGPKNLRLNTDLVLRAVKNAEEISFGDNAVAFRDSKKRFCHIVANVVEGK</sequence>
<name>A0A0F9BLF1_9ZZZZ</name>
<protein>
    <submittedName>
        <fullName evidence="1">Uncharacterized protein</fullName>
    </submittedName>
</protein>
<proteinExistence type="predicted"/>
<feature type="non-terminal residue" evidence="1">
    <location>
        <position position="1"/>
    </location>
</feature>
<dbReference type="EMBL" id="LAZR01048662">
    <property type="protein sequence ID" value="KKK91414.1"/>
    <property type="molecule type" value="Genomic_DNA"/>
</dbReference>
<reference evidence="1" key="1">
    <citation type="journal article" date="2015" name="Nature">
        <title>Complex archaea that bridge the gap between prokaryotes and eukaryotes.</title>
        <authorList>
            <person name="Spang A."/>
            <person name="Saw J.H."/>
            <person name="Jorgensen S.L."/>
            <person name="Zaremba-Niedzwiedzka K."/>
            <person name="Martijn J."/>
            <person name="Lind A.E."/>
            <person name="van Eijk R."/>
            <person name="Schleper C."/>
            <person name="Guy L."/>
            <person name="Ettema T.J."/>
        </authorList>
    </citation>
    <scope>NUCLEOTIDE SEQUENCE</scope>
</reference>
<comment type="caution">
    <text evidence="1">The sequence shown here is derived from an EMBL/GenBank/DDBJ whole genome shotgun (WGS) entry which is preliminary data.</text>
</comment>